<evidence type="ECO:0000313" key="4">
    <source>
        <dbReference type="Proteomes" id="UP000292052"/>
    </source>
</evidence>
<protein>
    <submittedName>
        <fullName evidence="3">Uncharacterized protein</fullName>
    </submittedName>
</protein>
<dbReference type="EMBL" id="QDEB01132992">
    <property type="protein sequence ID" value="RZB38881.1"/>
    <property type="molecule type" value="Genomic_DNA"/>
</dbReference>
<accession>A0A482V6H4</accession>
<dbReference type="Pfam" id="PF21021">
    <property type="entry name" value="FAF1"/>
    <property type="match status" value="1"/>
</dbReference>
<name>A0A482V6H4_ASBVE</name>
<evidence type="ECO:0000259" key="2">
    <source>
        <dbReference type="Pfam" id="PF21021"/>
    </source>
</evidence>
<dbReference type="InterPro" id="IPR031962">
    <property type="entry name" value="DUF4781"/>
</dbReference>
<dbReference type="Pfam" id="PF16013">
    <property type="entry name" value="DUF4781"/>
    <property type="match status" value="1"/>
</dbReference>
<dbReference type="Gene3D" id="3.10.20.90">
    <property type="entry name" value="Phosphatidylinositol 3-kinase Catalytic Subunit, Chain A, domain 1"/>
    <property type="match status" value="1"/>
</dbReference>
<dbReference type="SUPFAM" id="SSF54236">
    <property type="entry name" value="Ubiquitin-like"/>
    <property type="match status" value="1"/>
</dbReference>
<dbReference type="AlphaFoldDB" id="A0A482V6H4"/>
<feature type="domain" description="Fas-associated factor 1/2-like UAS" evidence="2">
    <location>
        <begin position="118"/>
        <end position="257"/>
    </location>
</feature>
<dbReference type="PANTHER" id="PTHR21115">
    <property type="entry name" value="GH06117P-RELATED"/>
    <property type="match status" value="1"/>
</dbReference>
<sequence length="962" mass="108430">MEVSDSKGDDLQLNIIYGDYEIAIHLPYYDTVGDLKMEIYRKLEIPTSKQIIDCWYRSPEDDNDTLGLCCQSDANYLVVYNSDYLTDNETEKAQQDVDMASDDAKDFRELEICAALDFIEYFSKNFDDRGILFHICRLEDAINEACFTSLESRKILLLYFHNKSDNFAKLFGENLIRPEVKEIVGNRFFLLGWDIENEQYHDALIDGLSSRTELSTLANFVETKICAALLIVPVKNSFTLFSCMKSKVSKKDFLETLKKAEEFFVTENETEKDLAEVEESVNDIGSTNYQQLMLDLLGDRDYDSFDYFEFDHLKSKIGYALYGPPQSEKGYNEKQLKRVEFLFQIIVKQNNVFAKWKDRIIISFIYNCTEPLPSEKQKRSKKFADYNPNTDLTPIPLFVLRKCKNSANPCRVIIDDSGRVYKTWSAYLTRNKLAECEMILPLNGRYQADESGAVILERHMSPACGIDSKILQGADVANTAAGLISGGIFIAAAIPTVTVAPVALIAAGATGIGVGLYSIGRSAYTLYDRSRHRETLSFVNSEARGAYLNIVAGSLGFVGAGANMAVSQLAARGFNIGQGATAAVNVINVANIGASGISVVNSGYDVFDQWWNENQAPSLLTIVQLSSSILFFGHAVYNFRTAGTMIEETQARTLRDYHDSLRSNRHRKTFNKMMKETIRQNGDNVQRGQAEVIKTILNIQNKDEVFATLTRLNKQMNKNNVKFSADNGDVKLNGVSIDMAKFGSMDNNEAATFLTALPNAPEPSPSEVRVMNSRLQVSFRGVSPQEIAGLAFSLLKIFGNTEESVKERIINAVANIVMKLIGDSPGCFRELDKMFPGHDKLLRLFTMVGGHFQELIDKVEEQYQKWLATKDASYEQPVFATLALDYSRRAIQLFNFVSRAYFVGNNLTEAGLRELIDYFYTWFAKQALEFEEYMQRKQQRTIHSSSPARRVTCPDCGGVYYH</sequence>
<comment type="caution">
    <text evidence="3">The sequence shown here is derived from an EMBL/GenBank/DDBJ whole genome shotgun (WGS) entry which is preliminary data.</text>
</comment>
<proteinExistence type="predicted"/>
<dbReference type="STRING" id="1661398.A0A482V6H4"/>
<dbReference type="PANTHER" id="PTHR21115:SF0">
    <property type="entry name" value="GH06117P-RELATED"/>
    <property type="match status" value="1"/>
</dbReference>
<dbReference type="OrthoDB" id="6512497at2759"/>
<feature type="domain" description="DUF4781" evidence="1">
    <location>
        <begin position="395"/>
        <end position="696"/>
    </location>
</feature>
<keyword evidence="4" id="KW-1185">Reference proteome</keyword>
<gene>
    <name evidence="3" type="ORF">BDFB_004879</name>
</gene>
<evidence type="ECO:0000313" key="3">
    <source>
        <dbReference type="EMBL" id="RZB38881.1"/>
    </source>
</evidence>
<dbReference type="InterPro" id="IPR049483">
    <property type="entry name" value="FAF1_2-like_UAS"/>
</dbReference>
<dbReference type="Gene3D" id="3.40.30.10">
    <property type="entry name" value="Glutaredoxin"/>
    <property type="match status" value="1"/>
</dbReference>
<reference evidence="3 4" key="1">
    <citation type="submission" date="2017-03" db="EMBL/GenBank/DDBJ databases">
        <title>Genome of the blue death feigning beetle - Asbolus verrucosus.</title>
        <authorList>
            <person name="Rider S.D."/>
        </authorList>
    </citation>
    <scope>NUCLEOTIDE SEQUENCE [LARGE SCALE GENOMIC DNA]</scope>
    <source>
        <strain evidence="3">Butters</strain>
        <tissue evidence="3">Head and leg muscle</tissue>
    </source>
</reference>
<dbReference type="InterPro" id="IPR029071">
    <property type="entry name" value="Ubiquitin-like_domsf"/>
</dbReference>
<organism evidence="3 4">
    <name type="scientific">Asbolus verrucosus</name>
    <name type="common">Desert ironclad beetle</name>
    <dbReference type="NCBI Taxonomy" id="1661398"/>
    <lineage>
        <taxon>Eukaryota</taxon>
        <taxon>Metazoa</taxon>
        <taxon>Ecdysozoa</taxon>
        <taxon>Arthropoda</taxon>
        <taxon>Hexapoda</taxon>
        <taxon>Insecta</taxon>
        <taxon>Pterygota</taxon>
        <taxon>Neoptera</taxon>
        <taxon>Endopterygota</taxon>
        <taxon>Coleoptera</taxon>
        <taxon>Polyphaga</taxon>
        <taxon>Cucujiformia</taxon>
        <taxon>Tenebrionidae</taxon>
        <taxon>Pimeliinae</taxon>
        <taxon>Asbolus</taxon>
    </lineage>
</organism>
<dbReference type="Proteomes" id="UP000292052">
    <property type="component" value="Unassembled WGS sequence"/>
</dbReference>
<evidence type="ECO:0000259" key="1">
    <source>
        <dbReference type="Pfam" id="PF16013"/>
    </source>
</evidence>